<keyword evidence="2" id="KW-0378">Hydrolase</keyword>
<reference evidence="2 3" key="1">
    <citation type="submission" date="2017-10" db="EMBL/GenBank/DDBJ databases">
        <title>The draft genome sequence of Lewinella nigricans NBRC 102662.</title>
        <authorList>
            <person name="Wang K."/>
        </authorList>
    </citation>
    <scope>NUCLEOTIDE SEQUENCE [LARGE SCALE GENOMIC DNA]</scope>
    <source>
        <strain evidence="2 3">NBRC 102662</strain>
    </source>
</reference>
<proteinExistence type="predicted"/>
<feature type="signal peptide" evidence="1">
    <location>
        <begin position="1"/>
        <end position="20"/>
    </location>
</feature>
<keyword evidence="3" id="KW-1185">Reference proteome</keyword>
<dbReference type="Pfam" id="PF12388">
    <property type="entry name" value="Peptidase_M57"/>
    <property type="match status" value="1"/>
</dbReference>
<dbReference type="Proteomes" id="UP000223913">
    <property type="component" value="Unassembled WGS sequence"/>
</dbReference>
<dbReference type="OrthoDB" id="785995at2"/>
<dbReference type="InterPro" id="IPR024653">
    <property type="entry name" value="Peptidase_M10/M27/M57"/>
</dbReference>
<evidence type="ECO:0000256" key="1">
    <source>
        <dbReference type="SAM" id="SignalP"/>
    </source>
</evidence>
<dbReference type="AlphaFoldDB" id="A0A2D0NC65"/>
<protein>
    <submittedName>
        <fullName evidence="2">Protease B</fullName>
    </submittedName>
</protein>
<name>A0A2D0NC65_FLAN2</name>
<dbReference type="PROSITE" id="PS51257">
    <property type="entry name" value="PROKAR_LIPOPROTEIN"/>
    <property type="match status" value="1"/>
</dbReference>
<evidence type="ECO:0000313" key="3">
    <source>
        <dbReference type="Proteomes" id="UP000223913"/>
    </source>
</evidence>
<sequence>MNGIFRFLPMLALVALTFSACQKENLMDEPSDVPQDVIDQLSQMGFNPEGIVKIDRGYLIERDIIITEAFLQQEKRPVRVPGMEQYHTDNLVSTNGSRNITMYIKTSGFRSFSQFYVDALDEAISRYNAENLKVSFTRVTNESSADISVTKLNFLQSLIGVLGSAGFPDASGNPYNEILLNGTLENSFSVEGMATVIAHEMGHCIGLRHTDYFDRSISCGGSASDEGASDIGANHIPGTPTGATAAAGSYMLACTDGSDRPFNQDDQTALDYLY</sequence>
<dbReference type="EMBL" id="PDUD01000019">
    <property type="protein sequence ID" value="PHN06101.1"/>
    <property type="molecule type" value="Genomic_DNA"/>
</dbReference>
<dbReference type="RefSeq" id="WP_099150695.1">
    <property type="nucleotide sequence ID" value="NZ_PDUD01000019.1"/>
</dbReference>
<dbReference type="InterPro" id="IPR024079">
    <property type="entry name" value="MetalloPept_cat_dom_sf"/>
</dbReference>
<dbReference type="SUPFAM" id="SSF55486">
    <property type="entry name" value="Metalloproteases ('zincins'), catalytic domain"/>
    <property type="match status" value="1"/>
</dbReference>
<keyword evidence="2" id="KW-0645">Protease</keyword>
<organism evidence="2 3">
    <name type="scientific">Flavilitoribacter nigricans (strain ATCC 23147 / DSM 23189 / NBRC 102662 / NCIMB 1420 / SS-2)</name>
    <name type="common">Lewinella nigricans</name>
    <dbReference type="NCBI Taxonomy" id="1122177"/>
    <lineage>
        <taxon>Bacteria</taxon>
        <taxon>Pseudomonadati</taxon>
        <taxon>Bacteroidota</taxon>
        <taxon>Saprospiria</taxon>
        <taxon>Saprospirales</taxon>
        <taxon>Lewinellaceae</taxon>
        <taxon>Flavilitoribacter</taxon>
    </lineage>
</organism>
<evidence type="ECO:0000313" key="2">
    <source>
        <dbReference type="EMBL" id="PHN06101.1"/>
    </source>
</evidence>
<keyword evidence="1" id="KW-0732">Signal</keyword>
<feature type="chain" id="PRO_5012903652" evidence="1">
    <location>
        <begin position="21"/>
        <end position="274"/>
    </location>
</feature>
<comment type="caution">
    <text evidence="2">The sequence shown here is derived from an EMBL/GenBank/DDBJ whole genome shotgun (WGS) entry which is preliminary data.</text>
</comment>
<dbReference type="GO" id="GO:0008237">
    <property type="term" value="F:metallopeptidase activity"/>
    <property type="evidence" value="ECO:0007669"/>
    <property type="project" value="InterPro"/>
</dbReference>
<dbReference type="GO" id="GO:0006508">
    <property type="term" value="P:proteolysis"/>
    <property type="evidence" value="ECO:0007669"/>
    <property type="project" value="UniProtKB-KW"/>
</dbReference>
<dbReference type="Gene3D" id="3.40.390.10">
    <property type="entry name" value="Collagenase (Catalytic Domain)"/>
    <property type="match status" value="1"/>
</dbReference>
<gene>
    <name evidence="2" type="ORF">CRP01_14130</name>
</gene>
<accession>A0A2D0NC65</accession>